<sequence>MRLPVQGLELRLSFRKGFRIASYICFLYCSLLSFRSFQTCVQVRLYQQHELWEYIFRQEARQQSLCKLFPFIESIGETRNSHPFPRGRYSSSHKRSRHSRRYSHYHRTAHLPIAYLVSLIQTSNDFRNRAW</sequence>
<evidence type="ECO:0000313" key="2">
    <source>
        <dbReference type="EMBL" id="EJX05220.1"/>
    </source>
</evidence>
<protein>
    <submittedName>
        <fullName evidence="2">Uncharacterized protein</fullName>
    </submittedName>
</protein>
<feature type="transmembrane region" description="Helical" evidence="1">
    <location>
        <begin position="20"/>
        <end position="37"/>
    </location>
</feature>
<gene>
    <name evidence="2" type="ORF">EVA_06672</name>
</gene>
<keyword evidence="1" id="KW-0812">Transmembrane</keyword>
<reference evidence="2" key="1">
    <citation type="journal article" date="2012" name="PLoS ONE">
        <title>Gene sets for utilization of primary and secondary nutrition supplies in the distal gut of endangered iberian lynx.</title>
        <authorList>
            <person name="Alcaide M."/>
            <person name="Messina E."/>
            <person name="Richter M."/>
            <person name="Bargiela R."/>
            <person name="Peplies J."/>
            <person name="Huws S.A."/>
            <person name="Newbold C.J."/>
            <person name="Golyshin P.N."/>
            <person name="Simon M.A."/>
            <person name="Lopez G."/>
            <person name="Yakimov M.M."/>
            <person name="Ferrer M."/>
        </authorList>
    </citation>
    <scope>NUCLEOTIDE SEQUENCE</scope>
</reference>
<dbReference type="EMBL" id="AMCI01001544">
    <property type="protein sequence ID" value="EJX05220.1"/>
    <property type="molecule type" value="Genomic_DNA"/>
</dbReference>
<name>J9GX09_9ZZZZ</name>
<organism evidence="2">
    <name type="scientific">gut metagenome</name>
    <dbReference type="NCBI Taxonomy" id="749906"/>
    <lineage>
        <taxon>unclassified sequences</taxon>
        <taxon>metagenomes</taxon>
        <taxon>organismal metagenomes</taxon>
    </lineage>
</organism>
<keyword evidence="1" id="KW-0472">Membrane</keyword>
<accession>J9GX09</accession>
<dbReference type="AlphaFoldDB" id="J9GX09"/>
<comment type="caution">
    <text evidence="2">The sequence shown here is derived from an EMBL/GenBank/DDBJ whole genome shotgun (WGS) entry which is preliminary data.</text>
</comment>
<evidence type="ECO:0000256" key="1">
    <source>
        <dbReference type="SAM" id="Phobius"/>
    </source>
</evidence>
<keyword evidence="1" id="KW-1133">Transmembrane helix</keyword>
<proteinExistence type="predicted"/>